<feature type="domain" description="DUF5597" evidence="3">
    <location>
        <begin position="398"/>
        <end position="530"/>
    </location>
</feature>
<evidence type="ECO:0000256" key="1">
    <source>
        <dbReference type="SAM" id="SignalP"/>
    </source>
</evidence>
<dbReference type="InterPro" id="IPR031330">
    <property type="entry name" value="Gly_Hdrlase_35_cat"/>
</dbReference>
<accession>A0A0P0D0I9</accession>
<sequence>MNIQRMLSLLLLAFIIQTQPVLAQGNIPHLQKIGDKQQLVVNGKPFLMLAGELGNSTASTMESMVPVWPRLKELNLNTVLVPVYWELLEPEEGKFEYQLVEDLIKEARKHDLKLVLLWFGAWKNSMSSHAPAWVKVNQKRFPRAKSQSGESQEILTPFSENNLKADLNAYQQLLRQTKKVNAAHQTVILMQPENEIGMLPSARDYHPAANQKFKEEVPQELMSYLVKNKKNLNPEFSAVWQKTGYKAKGTWEEVFGKGLPTDEIFMAYYFARYTDQVTAAGKKEYALPAFVNAALNRPNAKPGEYPSAGPLPHILDVWKAGSPHIDFYSPDFYNPQFKQWSDLYVRQGNPLFVPEHKFDNTIAAKALFAIGHYEALGFSPFSIEQVPGTPLNAMEQKLSKVYDVLHQIKPLLDKNRGQHRIEGVLLDKEVKEATIVLGDYEFTAGHTFNLGWEPNAKAEEWEPAGAILIQTGDNEFYYAGFGVSLKMKNLKNPKARVGILKTDRGAFKDGKWTVYQHLNGDQTHQGRHIRSFVDDVSIQRFTLYEYE</sequence>
<dbReference type="Proteomes" id="UP000061382">
    <property type="component" value="Chromosome"/>
</dbReference>
<evidence type="ECO:0000259" key="3">
    <source>
        <dbReference type="Pfam" id="PF18120"/>
    </source>
</evidence>
<dbReference type="SUPFAM" id="SSF51445">
    <property type="entry name" value="(Trans)glycosidases"/>
    <property type="match status" value="1"/>
</dbReference>
<keyword evidence="1" id="KW-0732">Signal</keyword>
<dbReference type="InterPro" id="IPR040719">
    <property type="entry name" value="DUF5597"/>
</dbReference>
<reference evidence="4 5" key="1">
    <citation type="submission" date="2015-08" db="EMBL/GenBank/DDBJ databases">
        <title>Complete genome sequence of Rufibacter tibetensis strain 1351t, a radiation-resistant bacterium from tibet plateau.</title>
        <authorList>
            <person name="Dai J."/>
        </authorList>
    </citation>
    <scope>NUCLEOTIDE SEQUENCE [LARGE SCALE GENOMIC DNA]</scope>
    <source>
        <strain evidence="4 5">1351</strain>
    </source>
</reference>
<dbReference type="Pfam" id="PF01301">
    <property type="entry name" value="Glyco_hydro_35"/>
    <property type="match status" value="1"/>
</dbReference>
<organism evidence="4 5">
    <name type="scientific">Rufibacter tibetensis</name>
    <dbReference type="NCBI Taxonomy" id="512763"/>
    <lineage>
        <taxon>Bacteria</taxon>
        <taxon>Pseudomonadati</taxon>
        <taxon>Bacteroidota</taxon>
        <taxon>Cytophagia</taxon>
        <taxon>Cytophagales</taxon>
        <taxon>Hymenobacteraceae</taxon>
        <taxon>Rufibacter</taxon>
    </lineage>
</organism>
<dbReference type="EMBL" id="CP012643">
    <property type="protein sequence ID" value="ALJ01264.1"/>
    <property type="molecule type" value="Genomic_DNA"/>
</dbReference>
<proteinExistence type="predicted"/>
<dbReference type="Pfam" id="PF18120">
    <property type="entry name" value="DUF5597"/>
    <property type="match status" value="1"/>
</dbReference>
<dbReference type="KEGG" id="rti:DC20_06360"/>
<dbReference type="Gene3D" id="3.20.20.80">
    <property type="entry name" value="Glycosidases"/>
    <property type="match status" value="1"/>
</dbReference>
<dbReference type="Gene3D" id="2.60.220.20">
    <property type="entry name" value="putative beta-Galactosidase from caulobacter crescentus"/>
    <property type="match status" value="1"/>
</dbReference>
<feature type="chain" id="PRO_5006043124" evidence="1">
    <location>
        <begin position="24"/>
        <end position="547"/>
    </location>
</feature>
<feature type="domain" description="Glycoside hydrolase 35 catalytic" evidence="2">
    <location>
        <begin position="38"/>
        <end position="231"/>
    </location>
</feature>
<dbReference type="InterPro" id="IPR017853">
    <property type="entry name" value="GH"/>
</dbReference>
<feature type="signal peptide" evidence="1">
    <location>
        <begin position="1"/>
        <end position="23"/>
    </location>
</feature>
<dbReference type="AlphaFoldDB" id="A0A0P0D0I9"/>
<protein>
    <submittedName>
        <fullName evidence="4">Mannonate dehydratase</fullName>
    </submittedName>
</protein>
<evidence type="ECO:0000313" key="4">
    <source>
        <dbReference type="EMBL" id="ALJ01264.1"/>
    </source>
</evidence>
<name>A0A0P0D0I9_9BACT</name>
<dbReference type="STRING" id="512763.DC20_06360"/>
<dbReference type="FunFam" id="3.20.20.80:FF:000135">
    <property type="entry name" value="Beta-galactosidase, putative, bgl35A"/>
    <property type="match status" value="1"/>
</dbReference>
<gene>
    <name evidence="4" type="ORF">DC20_06360</name>
</gene>
<evidence type="ECO:0000313" key="5">
    <source>
        <dbReference type="Proteomes" id="UP000061382"/>
    </source>
</evidence>
<keyword evidence="5" id="KW-1185">Reference proteome</keyword>
<evidence type="ECO:0000259" key="2">
    <source>
        <dbReference type="Pfam" id="PF01301"/>
    </source>
</evidence>
<dbReference type="PATRIC" id="fig|512763.3.peg.1407"/>